<dbReference type="InterPro" id="IPR016040">
    <property type="entry name" value="NAD(P)-bd_dom"/>
</dbReference>
<dbReference type="InterPro" id="IPR036291">
    <property type="entry name" value="NAD(P)-bd_dom_sf"/>
</dbReference>
<evidence type="ECO:0000259" key="1">
    <source>
        <dbReference type="Pfam" id="PF13460"/>
    </source>
</evidence>
<dbReference type="EMBL" id="NOWT01000005">
    <property type="protein sequence ID" value="OYD84933.1"/>
    <property type="molecule type" value="Genomic_DNA"/>
</dbReference>
<dbReference type="Pfam" id="PF13460">
    <property type="entry name" value="NAD_binding_10"/>
    <property type="match status" value="1"/>
</dbReference>
<proteinExistence type="predicted"/>
<evidence type="ECO:0000313" key="3">
    <source>
        <dbReference type="Proteomes" id="UP000215367"/>
    </source>
</evidence>
<keyword evidence="2" id="KW-0614">Plasmid</keyword>
<accession>A0A235HHC2</accession>
<dbReference type="AlphaFoldDB" id="A0A235HHC2"/>
<dbReference type="Gene3D" id="3.40.50.720">
    <property type="entry name" value="NAD(P)-binding Rossmann-like Domain"/>
    <property type="match status" value="1"/>
</dbReference>
<gene>
    <name evidence="2" type="ORF">CHT98_08535</name>
</gene>
<organism evidence="2 3">
    <name type="scientific">Azospirillum brasilense</name>
    <dbReference type="NCBI Taxonomy" id="192"/>
    <lineage>
        <taxon>Bacteria</taxon>
        <taxon>Pseudomonadati</taxon>
        <taxon>Pseudomonadota</taxon>
        <taxon>Alphaproteobacteria</taxon>
        <taxon>Rhodospirillales</taxon>
        <taxon>Azospirillaceae</taxon>
        <taxon>Azospirillum</taxon>
    </lineage>
</organism>
<dbReference type="SUPFAM" id="SSF51735">
    <property type="entry name" value="NAD(P)-binding Rossmann-fold domains"/>
    <property type="match status" value="1"/>
</dbReference>
<feature type="domain" description="NAD(P)-binding" evidence="1">
    <location>
        <begin position="14"/>
        <end position="200"/>
    </location>
</feature>
<dbReference type="Proteomes" id="UP000215367">
    <property type="component" value="Unassembled WGS sequence"/>
</dbReference>
<sequence length="222" mass="22227">MRGALMGGTILLFGGRSGTGLEIARAARAGGFAVTAAVRPGADVAPLTEPGCQVVEADALDAVAVARAFDGFPQEGFVVSTLGGRAPDGGFVDDRGNRHVVEAAVAVGAAHLLLVSSLGAGDSRAHASDRLLAAIGDVLWAKTRAEEHLAASGLPFTILRPGGLVNGGPTGTGRLGPAPDRHGFLTRGELAALALGCLGDAGQFGRTLSAVDPLCPPPRRTA</sequence>
<name>A0A235HHC2_AZOBR</name>
<dbReference type="PANTHER" id="PTHR15020:SF50">
    <property type="entry name" value="UPF0659 PROTEIN YMR090W"/>
    <property type="match status" value="1"/>
</dbReference>
<reference evidence="2 3" key="1">
    <citation type="submission" date="2017-07" db="EMBL/GenBank/DDBJ databases">
        <title>Whole genome sequence of Azospirillum brasilense 2A1, a potential biofertilizer strain.</title>
        <authorList>
            <person name="Fontana C.A."/>
            <person name="Toffoli L.M."/>
            <person name="Salazar S.M."/>
            <person name="Puglisi E."/>
            <person name="Pedraza R."/>
            <person name="Bassi D."/>
            <person name="Cocconcelli P.S."/>
        </authorList>
    </citation>
    <scope>NUCLEOTIDE SEQUENCE [LARGE SCALE GENOMIC DNA]</scope>
    <source>
        <strain evidence="2 3">2A1</strain>
        <plasmid evidence="2">unnamed</plasmid>
    </source>
</reference>
<evidence type="ECO:0000313" key="2">
    <source>
        <dbReference type="EMBL" id="OYD84933.1"/>
    </source>
</evidence>
<comment type="caution">
    <text evidence="2">The sequence shown here is derived from an EMBL/GenBank/DDBJ whole genome shotgun (WGS) entry which is preliminary data.</text>
</comment>
<geneLocation type="plasmid" evidence="2">
    <name>unnamed</name>
</geneLocation>
<dbReference type="PANTHER" id="PTHR15020">
    <property type="entry name" value="FLAVIN REDUCTASE-RELATED"/>
    <property type="match status" value="1"/>
</dbReference>
<protein>
    <recommendedName>
        <fullName evidence="1">NAD(P)-binding domain-containing protein</fullName>
    </recommendedName>
</protein>